<gene>
    <name evidence="5" type="ORF">A2310_08000</name>
</gene>
<proteinExistence type="inferred from homology"/>
<keyword evidence="1" id="KW-0328">Glycosyltransferase</keyword>
<dbReference type="CDD" id="cd06533">
    <property type="entry name" value="Glyco_transf_WecG_TagA"/>
    <property type="match status" value="1"/>
</dbReference>
<name>A0A1F4SM12_UNCSA</name>
<evidence type="ECO:0000256" key="4">
    <source>
        <dbReference type="ARBA" id="ARBA00023316"/>
    </source>
</evidence>
<dbReference type="Pfam" id="PF03808">
    <property type="entry name" value="Glyco_tran_WecG"/>
    <property type="match status" value="1"/>
</dbReference>
<dbReference type="GO" id="GO:0019350">
    <property type="term" value="P:teichoic acid biosynthetic process"/>
    <property type="evidence" value="ECO:0007669"/>
    <property type="project" value="UniProtKB-KW"/>
</dbReference>
<keyword evidence="3" id="KW-0777">Teichoic acid biosynthesis</keyword>
<keyword evidence="2" id="KW-0808">Transferase</keyword>
<dbReference type="PANTHER" id="PTHR34136">
    <property type="match status" value="1"/>
</dbReference>
<evidence type="ECO:0000313" key="5">
    <source>
        <dbReference type="EMBL" id="OGC21440.1"/>
    </source>
</evidence>
<dbReference type="PANTHER" id="PTHR34136:SF1">
    <property type="entry name" value="UDP-N-ACETYL-D-MANNOSAMINURONIC ACID TRANSFERASE"/>
    <property type="match status" value="1"/>
</dbReference>
<evidence type="ECO:0008006" key="7">
    <source>
        <dbReference type="Google" id="ProtNLM"/>
    </source>
</evidence>
<organism evidence="5 6">
    <name type="scientific">candidate division WOR-1 bacterium RIFOXYB2_FULL_37_13</name>
    <dbReference type="NCBI Taxonomy" id="1802579"/>
    <lineage>
        <taxon>Bacteria</taxon>
        <taxon>Bacillati</taxon>
        <taxon>Saganbacteria</taxon>
    </lineage>
</organism>
<dbReference type="GO" id="GO:0047244">
    <property type="term" value="F:N-acetylglucosaminyldiphosphoundecaprenol N-acetyl-beta-D-mannosaminyltransferase activity"/>
    <property type="evidence" value="ECO:0007669"/>
    <property type="project" value="InterPro"/>
</dbReference>
<comment type="caution">
    <text evidence="5">The sequence shown here is derived from an EMBL/GenBank/DDBJ whole genome shotgun (WGS) entry which is preliminary data.</text>
</comment>
<reference evidence="5 6" key="1">
    <citation type="journal article" date="2016" name="Nat. Commun.">
        <title>Thousands of microbial genomes shed light on interconnected biogeochemical processes in an aquifer system.</title>
        <authorList>
            <person name="Anantharaman K."/>
            <person name="Brown C.T."/>
            <person name="Hug L.A."/>
            <person name="Sharon I."/>
            <person name="Castelle C.J."/>
            <person name="Probst A.J."/>
            <person name="Thomas B.C."/>
            <person name="Singh A."/>
            <person name="Wilkins M.J."/>
            <person name="Karaoz U."/>
            <person name="Brodie E.L."/>
            <person name="Williams K.H."/>
            <person name="Hubbard S.S."/>
            <person name="Banfield J.F."/>
        </authorList>
    </citation>
    <scope>NUCLEOTIDE SEQUENCE [LARGE SCALE GENOMIC DNA]</scope>
</reference>
<dbReference type="EMBL" id="MEUB01000042">
    <property type="protein sequence ID" value="OGC21440.1"/>
    <property type="molecule type" value="Genomic_DNA"/>
</dbReference>
<accession>A0A1F4SM12</accession>
<dbReference type="STRING" id="1802579.A2310_08000"/>
<dbReference type="NCBIfam" id="TIGR00696">
    <property type="entry name" value="wecG_tagA_cpsF"/>
    <property type="match status" value="1"/>
</dbReference>
<sequence>MDCVKLAGIKIDNITLQDSLQKLEEFIKSGSPHLITTPNPEIIVAAQKDRELFDIINNSDLRLPDGISMVVVSKIKRIPLKERVSGIDFLLASCKLSARKGWRIFLLGSKKEAVETAGKNLSRQFPGLKIAGIHDGYFSDNNSESIISQIRQSKADILFAGLGGGRQEKWLKKNLAELGVKAAIGVGGSFDVISGIKKRAPIWVQKLYIEWLYRLVTEPNRWKRQLALPKFLWLTLLTSPDPLPEG</sequence>
<dbReference type="Proteomes" id="UP000178417">
    <property type="component" value="Unassembled WGS sequence"/>
</dbReference>
<dbReference type="Gene3D" id="3.40.50.2300">
    <property type="match status" value="1"/>
</dbReference>
<dbReference type="AlphaFoldDB" id="A0A1F4SM12"/>
<dbReference type="InterPro" id="IPR034714">
    <property type="entry name" value="TagA_TarA"/>
</dbReference>
<dbReference type="InterPro" id="IPR004629">
    <property type="entry name" value="WecG_TagA_CpsF"/>
</dbReference>
<evidence type="ECO:0000256" key="2">
    <source>
        <dbReference type="ARBA" id="ARBA00022679"/>
    </source>
</evidence>
<evidence type="ECO:0000313" key="6">
    <source>
        <dbReference type="Proteomes" id="UP000178417"/>
    </source>
</evidence>
<protein>
    <recommendedName>
        <fullName evidence="7">Glycosyl transferase</fullName>
    </recommendedName>
</protein>
<keyword evidence="4" id="KW-0961">Cell wall biogenesis/degradation</keyword>
<evidence type="ECO:0000256" key="1">
    <source>
        <dbReference type="ARBA" id="ARBA00022676"/>
    </source>
</evidence>
<dbReference type="HAMAP" id="MF_02070">
    <property type="entry name" value="TagA_TarA"/>
    <property type="match status" value="1"/>
</dbReference>
<evidence type="ECO:0000256" key="3">
    <source>
        <dbReference type="ARBA" id="ARBA00022944"/>
    </source>
</evidence>
<dbReference type="GO" id="GO:0071555">
    <property type="term" value="P:cell wall organization"/>
    <property type="evidence" value="ECO:0007669"/>
    <property type="project" value="UniProtKB-KW"/>
</dbReference>